<dbReference type="RefSeq" id="WP_025386620.1">
    <property type="nucleotide sequence ID" value="NZ_KV441804.1"/>
</dbReference>
<evidence type="ECO:0000313" key="3">
    <source>
        <dbReference type="Proteomes" id="UP000054858"/>
    </source>
</evidence>
<feature type="region of interest" description="Disordered" evidence="1">
    <location>
        <begin position="1"/>
        <end position="88"/>
    </location>
</feature>
<sequence length="190" mass="19331">MDPDDIAAPEPDATDDTALGADDTAPGADDTAPQQSAAANSSPAQSNAPKPKAGADDDDEDEKKEVKFEDEVEKKAKKSVVGKSAGELSGAAGTMMKMAASFQETFSDLQDASMGAVKAGFGALGQKASDAYQAYKMSKLPDPTTDPASAMTQDGADEADQLNASTSPSGGQQEAPQMDESATEGLSATM</sequence>
<feature type="region of interest" description="Disordered" evidence="1">
    <location>
        <begin position="138"/>
        <end position="190"/>
    </location>
</feature>
<gene>
    <name evidence="2" type="ORF">Loak_1132</name>
</gene>
<feature type="compositionally biased region" description="Polar residues" evidence="1">
    <location>
        <begin position="162"/>
        <end position="175"/>
    </location>
</feature>
<reference evidence="2 3" key="1">
    <citation type="submission" date="2015-11" db="EMBL/GenBank/DDBJ databases">
        <title>Genomic analysis of 38 Legionella species identifies large and diverse effector repertoires.</title>
        <authorList>
            <person name="Burstein D."/>
            <person name="Amaro F."/>
            <person name="Zusman T."/>
            <person name="Lifshitz Z."/>
            <person name="Cohen O."/>
            <person name="Gilbert J.A."/>
            <person name="Pupko T."/>
            <person name="Shuman H.A."/>
            <person name="Segal G."/>
        </authorList>
    </citation>
    <scope>NUCLEOTIDE SEQUENCE [LARGE SCALE GENOMIC DNA]</scope>
    <source>
        <strain evidence="2 3">Oak Ridge-10</strain>
    </source>
</reference>
<dbReference type="PATRIC" id="fig|29423.5.peg.1185"/>
<accession>A0A0W0X348</accession>
<evidence type="ECO:0000313" key="2">
    <source>
        <dbReference type="EMBL" id="KTD39011.1"/>
    </source>
</evidence>
<dbReference type="Proteomes" id="UP000054858">
    <property type="component" value="Unassembled WGS sequence"/>
</dbReference>
<name>A0A0W0X348_9GAMM</name>
<proteinExistence type="predicted"/>
<dbReference type="AlphaFoldDB" id="A0A0W0X348"/>
<feature type="compositionally biased region" description="Acidic residues" evidence="1">
    <location>
        <begin position="1"/>
        <end position="15"/>
    </location>
</feature>
<evidence type="ECO:0000256" key="1">
    <source>
        <dbReference type="SAM" id="MobiDB-lite"/>
    </source>
</evidence>
<feature type="compositionally biased region" description="Low complexity" evidence="1">
    <location>
        <begin position="16"/>
        <end position="52"/>
    </location>
</feature>
<dbReference type="EMBL" id="LNYP01000023">
    <property type="protein sequence ID" value="KTD39011.1"/>
    <property type="molecule type" value="Genomic_DNA"/>
</dbReference>
<protein>
    <submittedName>
        <fullName evidence="2">Uncharacterized protein</fullName>
    </submittedName>
</protein>
<organism evidence="2 3">
    <name type="scientific">Legionella oakridgensis</name>
    <dbReference type="NCBI Taxonomy" id="29423"/>
    <lineage>
        <taxon>Bacteria</taxon>
        <taxon>Pseudomonadati</taxon>
        <taxon>Pseudomonadota</taxon>
        <taxon>Gammaproteobacteria</taxon>
        <taxon>Legionellales</taxon>
        <taxon>Legionellaceae</taxon>
        <taxon>Legionella</taxon>
    </lineage>
</organism>
<comment type="caution">
    <text evidence="2">The sequence shown here is derived from an EMBL/GenBank/DDBJ whole genome shotgun (WGS) entry which is preliminary data.</text>
</comment>
<feature type="compositionally biased region" description="Basic and acidic residues" evidence="1">
    <location>
        <begin position="63"/>
        <end position="74"/>
    </location>
</feature>